<dbReference type="EMBL" id="SGBD01000005">
    <property type="protein sequence ID" value="RZD13927.1"/>
    <property type="molecule type" value="Genomic_DNA"/>
</dbReference>
<evidence type="ECO:0008006" key="3">
    <source>
        <dbReference type="Google" id="ProtNLM"/>
    </source>
</evidence>
<gene>
    <name evidence="1" type="ORF">EVJ47_08325</name>
</gene>
<dbReference type="Pfam" id="PF13591">
    <property type="entry name" value="MerR_2"/>
    <property type="match status" value="1"/>
</dbReference>
<proteinExistence type="predicted"/>
<dbReference type="Gene3D" id="1.10.1660.10">
    <property type="match status" value="1"/>
</dbReference>
<comment type="caution">
    <text evidence="1">The sequence shown here is derived from an EMBL/GenBank/DDBJ whole genome shotgun (WGS) entry which is preliminary data.</text>
</comment>
<sequence>MDYFISLTSFCDEINLNKESAMFFVYEGSISVKKQEDEFFIDSETAETLRLISGIQNDLGVNDEGISVILNLRRKIIDYQTKIKTIFESIDKSKSIDELIFILEKTGIFKNTDNDENI</sequence>
<name>A0A519B9I0_9DELT</name>
<dbReference type="Proteomes" id="UP000320813">
    <property type="component" value="Unassembled WGS sequence"/>
</dbReference>
<dbReference type="AlphaFoldDB" id="A0A519B9I0"/>
<accession>A0A519B9I0</accession>
<reference evidence="1 2" key="1">
    <citation type="submission" date="2019-01" db="EMBL/GenBank/DDBJ databases">
        <title>Insights into ecological role of a new deltaproteobacterial order Candidatus Sinidesulfobacterales (Sva0485) by metagenomics and metatranscriptomics.</title>
        <authorList>
            <person name="Tan S."/>
            <person name="Liu J."/>
            <person name="Fang Y."/>
            <person name="Hedlund B.P."/>
            <person name="Lian Z.H."/>
            <person name="Huang L.Y."/>
            <person name="Li J.T."/>
            <person name="Huang L.N."/>
            <person name="Li W.J."/>
            <person name="Jiang H.C."/>
            <person name="Dong H.L."/>
            <person name="Shu W.S."/>
        </authorList>
    </citation>
    <scope>NUCLEOTIDE SEQUENCE [LARGE SCALE GENOMIC DNA]</scope>
    <source>
        <strain evidence="1">AP3</strain>
    </source>
</reference>
<protein>
    <recommendedName>
        <fullName evidence="3">MerR family transcriptional regulator</fullName>
    </recommendedName>
</protein>
<evidence type="ECO:0000313" key="1">
    <source>
        <dbReference type="EMBL" id="RZD13927.1"/>
    </source>
</evidence>
<organism evidence="1 2">
    <name type="scientific">Candidatus Acidulodesulfobacterium ferriphilum</name>
    <dbReference type="NCBI Taxonomy" id="2597223"/>
    <lineage>
        <taxon>Bacteria</taxon>
        <taxon>Deltaproteobacteria</taxon>
        <taxon>Candidatus Acidulodesulfobacterales</taxon>
        <taxon>Candidatus Acidulodesulfobacterium</taxon>
    </lineage>
</organism>
<evidence type="ECO:0000313" key="2">
    <source>
        <dbReference type="Proteomes" id="UP000320813"/>
    </source>
</evidence>